<dbReference type="AlphaFoldDB" id="A0A4V3XJT2"/>
<name>A0A4V3XJT2_9BACT</name>
<dbReference type="Proteomes" id="UP000308528">
    <property type="component" value="Unassembled WGS sequence"/>
</dbReference>
<gene>
    <name evidence="1" type="ORF">E4021_17775</name>
</gene>
<protein>
    <submittedName>
        <fullName evidence="1">Uncharacterized protein</fullName>
    </submittedName>
</protein>
<dbReference type="EMBL" id="SRSF01000022">
    <property type="protein sequence ID" value="THH34343.1"/>
    <property type="molecule type" value="Genomic_DNA"/>
</dbReference>
<dbReference type="RefSeq" id="WP_136460832.1">
    <property type="nucleotide sequence ID" value="NZ_SRSF01000022.1"/>
</dbReference>
<evidence type="ECO:0000313" key="1">
    <source>
        <dbReference type="EMBL" id="THH34343.1"/>
    </source>
</evidence>
<accession>A0A4V3XJT2</accession>
<sequence>MDDLNPACPNYDYCQTVEDLSADFETFIYTRTAPFSGDEYIVQSLVIRDTTLPGNLSFRALDESADSYEWNFGSDPRTNYGKETDLVFSRGTVDGKVDIDLTVYRDTKECPNRDNEVAAKTESVYIIGKDPDFNTKPILGTFIGNNESESDQPDFFITFFENDGDIRLKGFPRGAMNGEVLNNPILIYNYKGFILKPSTNSCCSRAHGVGELSDDKQNLRIDYKVYDFNTEEWREKVWVGIRQKE</sequence>
<keyword evidence="2" id="KW-1185">Reference proteome</keyword>
<proteinExistence type="predicted"/>
<evidence type="ECO:0000313" key="2">
    <source>
        <dbReference type="Proteomes" id="UP000308528"/>
    </source>
</evidence>
<organism evidence="1 2">
    <name type="scientific">Neolewinella litorea</name>
    <dbReference type="NCBI Taxonomy" id="2562452"/>
    <lineage>
        <taxon>Bacteria</taxon>
        <taxon>Pseudomonadati</taxon>
        <taxon>Bacteroidota</taxon>
        <taxon>Saprospiria</taxon>
        <taxon>Saprospirales</taxon>
        <taxon>Lewinellaceae</taxon>
        <taxon>Neolewinella</taxon>
    </lineage>
</organism>
<dbReference type="OrthoDB" id="1492539at2"/>
<comment type="caution">
    <text evidence="1">The sequence shown here is derived from an EMBL/GenBank/DDBJ whole genome shotgun (WGS) entry which is preliminary data.</text>
</comment>
<reference evidence="1 2" key="1">
    <citation type="submission" date="2019-04" db="EMBL/GenBank/DDBJ databases">
        <title>Lewinella litorea sp. nov., isolated from a marine sand.</title>
        <authorList>
            <person name="Yoon J.-H."/>
        </authorList>
    </citation>
    <scope>NUCLEOTIDE SEQUENCE [LARGE SCALE GENOMIC DNA]</scope>
    <source>
        <strain evidence="1 2">HSMS-39</strain>
    </source>
</reference>